<dbReference type="Proteomes" id="UP000536275">
    <property type="component" value="Unassembled WGS sequence"/>
</dbReference>
<comment type="caution">
    <text evidence="2">The sequence shown here is derived from an EMBL/GenBank/DDBJ whole genome shotgun (WGS) entry which is preliminary data.</text>
</comment>
<reference evidence="2 3" key="1">
    <citation type="submission" date="2020-03" db="EMBL/GenBank/DDBJ databases">
        <title>FDA dAtabase for Regulatory Grade micrObial Sequences (FDA-ARGOS): Supporting development and validation of Infectious Disease Dx tests.</title>
        <authorList>
            <person name="Campos J."/>
            <person name="Goldberg B."/>
            <person name="Tallon L."/>
            <person name="Sadzewicz L."/>
            <person name="Vavikolanu K."/>
            <person name="Mehta A."/>
            <person name="Aluvathingal J."/>
            <person name="Nadendla S."/>
            <person name="Nandy P."/>
            <person name="Geyer C."/>
            <person name="Yan Y."/>
            <person name="Sichtig H."/>
        </authorList>
    </citation>
    <scope>NUCLEOTIDE SEQUENCE [LARGE SCALE GENOMIC DNA]</scope>
    <source>
        <strain evidence="2 3">FDAARGOS_656</strain>
    </source>
</reference>
<evidence type="ECO:0000313" key="3">
    <source>
        <dbReference type="Proteomes" id="UP000536275"/>
    </source>
</evidence>
<evidence type="ECO:0000313" key="2">
    <source>
        <dbReference type="EMBL" id="KAF6070429.1"/>
    </source>
</evidence>
<organism evidence="2 3">
    <name type="scientific">Candida albicans</name>
    <name type="common">Yeast</name>
    <dbReference type="NCBI Taxonomy" id="5476"/>
    <lineage>
        <taxon>Eukaryota</taxon>
        <taxon>Fungi</taxon>
        <taxon>Dikarya</taxon>
        <taxon>Ascomycota</taxon>
        <taxon>Saccharomycotina</taxon>
        <taxon>Pichiomycetes</taxon>
        <taxon>Debaryomycetaceae</taxon>
        <taxon>Candida/Lodderomyces clade</taxon>
        <taxon>Candida</taxon>
    </lineage>
</organism>
<gene>
    <name evidence="2" type="ORF">FOB64_002495</name>
</gene>
<dbReference type="InterPro" id="IPR040200">
    <property type="entry name" value="Mug57-like"/>
</dbReference>
<protein>
    <recommendedName>
        <fullName evidence="4">FAS1 domain-containing protein</fullName>
    </recommendedName>
</protein>
<evidence type="ECO:0008006" key="4">
    <source>
        <dbReference type="Google" id="ProtNLM"/>
    </source>
</evidence>
<name>A0A8H6C358_CANAX</name>
<dbReference type="PANTHER" id="PTHR28156:SF1">
    <property type="entry name" value="FAS1 DOMAIN-CONTAINING PROTEIN YDR262W"/>
    <property type="match status" value="1"/>
</dbReference>
<proteinExistence type="predicted"/>
<sequence>MMPAFKTITTSSFFKFVTSKNIFDLESLKQGLQDEETVNNDKREPVNLLYLDRFKMGVSDEAKGNAKSKRDPKNVIDLASLKEGSAEEEQKDKREPKNLFNLQALHEGLKDEETKSKREAKNLPNLEALEEALKGGSLPKKDAKNLIDLVALKQSLEKEAAKRDAKNIPDLEALKTGIEEEEGQVAKRDAKNVINLSNFIETPSKRESKNLFDLTKFQQSGQPIKKRDQKILKQEKSLFVLNSVDCFNNLLQSILPQLSSISIFSSYIRQFASIDARTANPQKVMLIVAPDNDSLETKLSDLKPWEFPEQITPEQSEQEQDKTLKNNLLHFLNGHLINNFEENLVIDKSSTDAVTIISKLNNGKFLKIKQDQLSQKFSIRLLDSENWIDVETIKQVENGFVLIINDSLVKP</sequence>
<dbReference type="PANTHER" id="PTHR28156">
    <property type="entry name" value="FAS1 DOMAIN-CONTAINING PROTEIN YDR262W"/>
    <property type="match status" value="1"/>
</dbReference>
<evidence type="ECO:0000256" key="1">
    <source>
        <dbReference type="ARBA" id="ARBA00022729"/>
    </source>
</evidence>
<accession>A0A8H6C358</accession>
<keyword evidence="1" id="KW-0732">Signal</keyword>
<dbReference type="EMBL" id="JABWAD010000027">
    <property type="protein sequence ID" value="KAF6070429.1"/>
    <property type="molecule type" value="Genomic_DNA"/>
</dbReference>
<dbReference type="AlphaFoldDB" id="A0A8H6C358"/>